<feature type="compositionally biased region" description="Acidic residues" evidence="9">
    <location>
        <begin position="604"/>
        <end position="614"/>
    </location>
</feature>
<evidence type="ECO:0000313" key="15">
    <source>
        <dbReference type="Proteomes" id="UP000182448"/>
    </source>
</evidence>
<feature type="transmembrane region" description="Helical" evidence="10">
    <location>
        <begin position="349"/>
        <end position="370"/>
    </location>
</feature>
<evidence type="ECO:0000256" key="9">
    <source>
        <dbReference type="SAM" id="MobiDB-lite"/>
    </source>
</evidence>
<dbReference type="SUPFAM" id="SSF56112">
    <property type="entry name" value="Protein kinase-like (PK-like)"/>
    <property type="match status" value="1"/>
</dbReference>
<feature type="domain" description="Protein kinase" evidence="11">
    <location>
        <begin position="11"/>
        <end position="268"/>
    </location>
</feature>
<dbReference type="Pfam" id="PF03793">
    <property type="entry name" value="PASTA"/>
    <property type="match status" value="3"/>
</dbReference>
<evidence type="ECO:0000256" key="6">
    <source>
        <dbReference type="ARBA" id="ARBA00022840"/>
    </source>
</evidence>
<keyword evidence="10" id="KW-0812">Transmembrane</keyword>
<keyword evidence="15" id="KW-1185">Reference proteome</keyword>
<keyword evidence="5 13" id="KW-0418">Kinase</keyword>
<proteinExistence type="predicted"/>
<dbReference type="SMART" id="SM00220">
    <property type="entry name" value="S_TKc"/>
    <property type="match status" value="1"/>
</dbReference>
<dbReference type="InterPro" id="IPR008271">
    <property type="entry name" value="Ser/Thr_kinase_AS"/>
</dbReference>
<comment type="caution">
    <text evidence="13">The sequence shown here is derived from an EMBL/GenBank/DDBJ whole genome shotgun (WGS) entry which is preliminary data.</text>
</comment>
<dbReference type="InterPro" id="IPR005543">
    <property type="entry name" value="PASTA_dom"/>
</dbReference>
<dbReference type="Pfam" id="PF00069">
    <property type="entry name" value="Pkinase"/>
    <property type="match status" value="1"/>
</dbReference>
<dbReference type="Gene3D" id="3.30.200.20">
    <property type="entry name" value="Phosphorylase Kinase, domain 1"/>
    <property type="match status" value="1"/>
</dbReference>
<feature type="compositionally biased region" description="Low complexity" evidence="9">
    <location>
        <begin position="615"/>
        <end position="628"/>
    </location>
</feature>
<keyword evidence="4" id="KW-0547">Nucleotide-binding</keyword>
<sequence>MRKNQLIGERYRIIKSLGEGGMANVYRAHDIILDRDVSLKLMRFDMQDDEKTRRRFSNEIEATSSILHPNIIEVYDYGEEGGSQYLVTEFVSGMDLKRYIAQNWPIPVSRIIDIMREILAGIAVAHQAGIIHRDLKPQNILISNDGEAKISDFGIARAQSSFGMTQTNTAIGSVHYMAPEQVRGDVASNRSDIYSLGIMLFEMITGHVPFDGETAVAIAVKHTQSPMPSVRDVDPRVPQALENVIFKATAKNPMSRYASAQAMSEDLATALSANRINEPRWHDSDMTPEDNTETKIIPLADIQSMADQQSIQTSSNDLKATAQQIPLKPQTASDKMTLKPKTNKKKKRYFLSAIILIVVLLIGFFIYGAMQPDKVHVSDVTGMTQANAIRTIKEDGLKVGDITETRSDAIEQGKVVKTDPTRNKAVPVNTVINLVVSKGSAKVRFGDYVNEKYSSVREQLEDKGYKVSQKKIADDTVPKGYIIEQNINAEDRVLPGKTKVKFSVSKGPKKHTVPDFTGKSQSTVLVWAQKNGVMVNFDSVNSNDITRGRVVSQSIVPGIKVAKNETMLVTLSKGPVVTSSSAEERPSESRHESSTSASTSSSVSDDEDDEESEQSSESSQSSGASETSSADENDSASTPSVSQSSGSEDSDDD</sequence>
<dbReference type="PROSITE" id="PS51178">
    <property type="entry name" value="PASTA"/>
    <property type="match status" value="3"/>
</dbReference>
<dbReference type="CDD" id="cd14014">
    <property type="entry name" value="STKc_PknB_like"/>
    <property type="match status" value="1"/>
</dbReference>
<evidence type="ECO:0000313" key="13">
    <source>
        <dbReference type="EMBL" id="NKY67026.1"/>
    </source>
</evidence>
<keyword evidence="3" id="KW-0808">Transferase</keyword>
<dbReference type="EC" id="2.7.11.1" evidence="1"/>
<evidence type="ECO:0000256" key="2">
    <source>
        <dbReference type="ARBA" id="ARBA00022527"/>
    </source>
</evidence>
<keyword evidence="10" id="KW-0472">Membrane</keyword>
<dbReference type="PROSITE" id="PS50011">
    <property type="entry name" value="PROTEIN_KINASE_DOM"/>
    <property type="match status" value="1"/>
</dbReference>
<dbReference type="Proteomes" id="UP000182448">
    <property type="component" value="Unassembled WGS sequence"/>
</dbReference>
<evidence type="ECO:0000256" key="10">
    <source>
        <dbReference type="SAM" id="Phobius"/>
    </source>
</evidence>
<organism evidence="13 16">
    <name type="scientific">Weissella hellenica</name>
    <dbReference type="NCBI Taxonomy" id="46256"/>
    <lineage>
        <taxon>Bacteria</taxon>
        <taxon>Bacillati</taxon>
        <taxon>Bacillota</taxon>
        <taxon>Bacilli</taxon>
        <taxon>Lactobacillales</taxon>
        <taxon>Lactobacillaceae</taxon>
        <taxon>Weissella</taxon>
    </lineage>
</organism>
<dbReference type="FunFam" id="3.30.200.20:FF:000035">
    <property type="entry name" value="Serine/threonine protein kinase Stk1"/>
    <property type="match status" value="1"/>
</dbReference>
<evidence type="ECO:0000256" key="1">
    <source>
        <dbReference type="ARBA" id="ARBA00012513"/>
    </source>
</evidence>
<dbReference type="GO" id="GO:0005524">
    <property type="term" value="F:ATP binding"/>
    <property type="evidence" value="ECO:0007669"/>
    <property type="project" value="UniProtKB-KW"/>
</dbReference>
<feature type="domain" description="PASTA" evidence="12">
    <location>
        <begin position="507"/>
        <end position="573"/>
    </location>
</feature>
<keyword evidence="6" id="KW-0067">ATP-binding</keyword>
<dbReference type="Gene3D" id="3.30.10.20">
    <property type="match status" value="3"/>
</dbReference>
<comment type="catalytic activity">
    <reaction evidence="8">
        <text>L-seryl-[protein] + ATP = O-phospho-L-seryl-[protein] + ADP + H(+)</text>
        <dbReference type="Rhea" id="RHEA:17989"/>
        <dbReference type="Rhea" id="RHEA-COMP:9863"/>
        <dbReference type="Rhea" id="RHEA-COMP:11604"/>
        <dbReference type="ChEBI" id="CHEBI:15378"/>
        <dbReference type="ChEBI" id="CHEBI:29999"/>
        <dbReference type="ChEBI" id="CHEBI:30616"/>
        <dbReference type="ChEBI" id="CHEBI:83421"/>
        <dbReference type="ChEBI" id="CHEBI:456216"/>
        <dbReference type="EC" id="2.7.11.1"/>
    </reaction>
</comment>
<evidence type="ECO:0000256" key="8">
    <source>
        <dbReference type="ARBA" id="ARBA00048679"/>
    </source>
</evidence>
<evidence type="ECO:0000313" key="14">
    <source>
        <dbReference type="EMBL" id="SCB96477.1"/>
    </source>
</evidence>
<keyword evidence="10" id="KW-1133">Transmembrane helix</keyword>
<dbReference type="AlphaFoldDB" id="A0A4Y4G7U2"/>
<reference evidence="13 16" key="2">
    <citation type="submission" date="2020-04" db="EMBL/GenBank/DDBJ databases">
        <title>MicrobeNet Type strains.</title>
        <authorList>
            <person name="Nicholson A.C."/>
        </authorList>
    </citation>
    <scope>NUCLEOTIDE SEQUENCE [LARGE SCALE GENOMIC DNA]</scope>
    <source>
        <strain evidence="13 16">CCUG 33494</strain>
    </source>
</reference>
<keyword evidence="2 14" id="KW-0723">Serine/threonine-protein kinase</keyword>
<evidence type="ECO:0000313" key="16">
    <source>
        <dbReference type="Proteomes" id="UP000585749"/>
    </source>
</evidence>
<dbReference type="CDD" id="cd06577">
    <property type="entry name" value="PASTA_pknB"/>
    <property type="match status" value="3"/>
</dbReference>
<dbReference type="NCBIfam" id="NF033483">
    <property type="entry name" value="PknB_PASTA_kin"/>
    <property type="match status" value="1"/>
</dbReference>
<accession>A0A4Y4G7U2</accession>
<protein>
    <recommendedName>
        <fullName evidence="1">non-specific serine/threonine protein kinase</fullName>
        <ecNumber evidence="1">2.7.11.1</ecNumber>
    </recommendedName>
</protein>
<dbReference type="EMBL" id="JAAXPM010000006">
    <property type="protein sequence ID" value="NKY67026.1"/>
    <property type="molecule type" value="Genomic_DNA"/>
</dbReference>
<name>A0A4Y4G7U2_WEIHE</name>
<feature type="region of interest" description="Disordered" evidence="9">
    <location>
        <begin position="574"/>
        <end position="653"/>
    </location>
</feature>
<dbReference type="RefSeq" id="WP_074427488.1">
    <property type="nucleotide sequence ID" value="NZ_BJEG01000006.1"/>
</dbReference>
<dbReference type="Proteomes" id="UP000585749">
    <property type="component" value="Unassembled WGS sequence"/>
</dbReference>
<evidence type="ECO:0000256" key="5">
    <source>
        <dbReference type="ARBA" id="ARBA00022777"/>
    </source>
</evidence>
<dbReference type="GO" id="GO:0004674">
    <property type="term" value="F:protein serine/threonine kinase activity"/>
    <property type="evidence" value="ECO:0007669"/>
    <property type="project" value="UniProtKB-KW"/>
</dbReference>
<dbReference type="InterPro" id="IPR011009">
    <property type="entry name" value="Kinase-like_dom_sf"/>
</dbReference>
<dbReference type="InterPro" id="IPR000719">
    <property type="entry name" value="Prot_kinase_dom"/>
</dbReference>
<comment type="catalytic activity">
    <reaction evidence="7">
        <text>L-threonyl-[protein] + ATP = O-phospho-L-threonyl-[protein] + ADP + H(+)</text>
        <dbReference type="Rhea" id="RHEA:46608"/>
        <dbReference type="Rhea" id="RHEA-COMP:11060"/>
        <dbReference type="Rhea" id="RHEA-COMP:11605"/>
        <dbReference type="ChEBI" id="CHEBI:15378"/>
        <dbReference type="ChEBI" id="CHEBI:30013"/>
        <dbReference type="ChEBI" id="CHEBI:30616"/>
        <dbReference type="ChEBI" id="CHEBI:61977"/>
        <dbReference type="ChEBI" id="CHEBI:456216"/>
        <dbReference type="EC" id="2.7.11.1"/>
    </reaction>
</comment>
<evidence type="ECO:0000256" key="4">
    <source>
        <dbReference type="ARBA" id="ARBA00022741"/>
    </source>
</evidence>
<feature type="domain" description="PASTA" evidence="12">
    <location>
        <begin position="371"/>
        <end position="438"/>
    </location>
</feature>
<dbReference type="Gene3D" id="1.10.510.10">
    <property type="entry name" value="Transferase(Phosphotransferase) domain 1"/>
    <property type="match status" value="1"/>
</dbReference>
<evidence type="ECO:0000259" key="12">
    <source>
        <dbReference type="PROSITE" id="PS51178"/>
    </source>
</evidence>
<dbReference type="PROSITE" id="PS00108">
    <property type="entry name" value="PROTEIN_KINASE_ST"/>
    <property type="match status" value="1"/>
</dbReference>
<dbReference type="SMART" id="SM00740">
    <property type="entry name" value="PASTA"/>
    <property type="match status" value="3"/>
</dbReference>
<dbReference type="PANTHER" id="PTHR43289">
    <property type="entry name" value="MITOGEN-ACTIVATED PROTEIN KINASE KINASE KINASE 20-RELATED"/>
    <property type="match status" value="1"/>
</dbReference>
<dbReference type="FunFam" id="1.10.510.10:FF:000021">
    <property type="entry name" value="Serine/threonine protein kinase"/>
    <property type="match status" value="1"/>
</dbReference>
<feature type="compositionally biased region" description="Low complexity" evidence="9">
    <location>
        <begin position="594"/>
        <end position="603"/>
    </location>
</feature>
<dbReference type="OrthoDB" id="9788659at2"/>
<reference evidence="14 15" key="1">
    <citation type="submission" date="2016-08" db="EMBL/GenBank/DDBJ databases">
        <authorList>
            <person name="Varghese N."/>
            <person name="Submissions Spin"/>
        </authorList>
    </citation>
    <scope>NUCLEOTIDE SEQUENCE [LARGE SCALE GENOMIC DNA]</scope>
    <source>
        <strain evidence="14 15">R-53116</strain>
    </source>
</reference>
<feature type="domain" description="PASTA" evidence="12">
    <location>
        <begin position="439"/>
        <end position="506"/>
    </location>
</feature>
<evidence type="ECO:0000256" key="7">
    <source>
        <dbReference type="ARBA" id="ARBA00047899"/>
    </source>
</evidence>
<gene>
    <name evidence="13" type="primary">pknB</name>
    <name evidence="14" type="ORF">GA0061075_10880</name>
    <name evidence="13" type="ORF">HF960_04990</name>
</gene>
<feature type="compositionally biased region" description="Basic and acidic residues" evidence="9">
    <location>
        <begin position="582"/>
        <end position="593"/>
    </location>
</feature>
<evidence type="ECO:0000259" key="11">
    <source>
        <dbReference type="PROSITE" id="PS50011"/>
    </source>
</evidence>
<dbReference type="EMBL" id="FMAW01000008">
    <property type="protein sequence ID" value="SCB96477.1"/>
    <property type="molecule type" value="Genomic_DNA"/>
</dbReference>
<evidence type="ECO:0000256" key="3">
    <source>
        <dbReference type="ARBA" id="ARBA00022679"/>
    </source>
</evidence>
<dbReference type="PANTHER" id="PTHR43289:SF34">
    <property type="entry name" value="SERINE_THREONINE-PROTEIN KINASE YBDM-RELATED"/>
    <property type="match status" value="1"/>
</dbReference>